<protein>
    <submittedName>
        <fullName evidence="7">Ca2+:H+ antiporter</fullName>
    </submittedName>
</protein>
<feature type="transmembrane region" description="Helical" evidence="5">
    <location>
        <begin position="319"/>
        <end position="341"/>
    </location>
</feature>
<organism evidence="7 8">
    <name type="scientific">Pedobacter antarcticus</name>
    <dbReference type="NCBI Taxonomy" id="34086"/>
    <lineage>
        <taxon>Bacteria</taxon>
        <taxon>Pseudomonadati</taxon>
        <taxon>Bacteroidota</taxon>
        <taxon>Sphingobacteriia</taxon>
        <taxon>Sphingobacteriales</taxon>
        <taxon>Sphingobacteriaceae</taxon>
        <taxon>Pedobacter</taxon>
    </lineage>
</organism>
<comment type="subcellular location">
    <subcellularLocation>
        <location evidence="1">Membrane</location>
        <topology evidence="1">Multi-pass membrane protein</topology>
    </subcellularLocation>
</comment>
<proteinExistence type="predicted"/>
<feature type="transmembrane region" description="Helical" evidence="5">
    <location>
        <begin position="152"/>
        <end position="173"/>
    </location>
</feature>
<dbReference type="RefSeq" id="WP_074963951.1">
    <property type="nucleotide sequence ID" value="NZ_FONS01000003.1"/>
</dbReference>
<dbReference type="AlphaFoldDB" id="A0A1I2E995"/>
<feature type="domain" description="Sodium/calcium exchanger membrane region" evidence="6">
    <location>
        <begin position="254"/>
        <end position="394"/>
    </location>
</feature>
<gene>
    <name evidence="7" type="ORF">SAMN03003324_01696</name>
</gene>
<evidence type="ECO:0000256" key="1">
    <source>
        <dbReference type="ARBA" id="ARBA00004141"/>
    </source>
</evidence>
<dbReference type="InterPro" id="IPR052946">
    <property type="entry name" value="Alkaline_pH_Ca-Antiporter"/>
</dbReference>
<feature type="transmembrane region" description="Helical" evidence="5">
    <location>
        <begin position="347"/>
        <end position="370"/>
    </location>
</feature>
<dbReference type="PANTHER" id="PTHR37958:SF1">
    <property type="entry name" value="SODIUM-POTASSIUM_PROTON ANTIPORTER CHAA"/>
    <property type="match status" value="1"/>
</dbReference>
<dbReference type="STRING" id="34086.SAMN04488084_102109"/>
<name>A0A1I2E995_9SPHI</name>
<feature type="domain" description="Sodium/calcium exchanger membrane region" evidence="6">
    <location>
        <begin position="51"/>
        <end position="205"/>
    </location>
</feature>
<feature type="transmembrane region" description="Helical" evidence="5">
    <location>
        <begin position="249"/>
        <end position="268"/>
    </location>
</feature>
<keyword evidence="3 5" id="KW-1133">Transmembrane helix</keyword>
<evidence type="ECO:0000256" key="2">
    <source>
        <dbReference type="ARBA" id="ARBA00022692"/>
    </source>
</evidence>
<evidence type="ECO:0000313" key="7">
    <source>
        <dbReference type="EMBL" id="SFE89425.1"/>
    </source>
</evidence>
<sequence length="396" mass="42603">MSGSKIKNTLSIAEIIPAKTRFKLIAIWLIVGLFTVFGHSLLGESMSSTTAVIAFLILLLTIVGAAFGVVKEADELAHKLGEPYGTLILTLSIVSIEVILISAVMLGPGEFPTIGKDSIFSVMMIIMNLVIGLCILLGGLKYGEQEYNAQGAMSYLGMIIMLGSIGMMLPNFIEGAGNGIFSNTQAIVLSSLIIILYGFFLLLQMKGYRHLYIQPQKGKMEIPFAERNSDLLTVTGPVDDPSKSNKNEIIIRSAVLIVTILPIVLLSHNMATVVDYGIKAANLPPLLGGVLIAIIVFTPESMTAVKAALNNEFQRAINLCHGAFVSTVGLTVPSVLIVGLITGKTVLFGLTATEMILFIITLLLSLMTFLGKRTTPMVGIMHLVLFLVFIMLIFNP</sequence>
<evidence type="ECO:0000256" key="4">
    <source>
        <dbReference type="ARBA" id="ARBA00023136"/>
    </source>
</evidence>
<dbReference type="PANTHER" id="PTHR37958">
    <property type="entry name" value="SODIUM-POTASSIUM/PROTON ANTIPORTER CHAA"/>
    <property type="match status" value="1"/>
</dbReference>
<reference evidence="7 8" key="1">
    <citation type="submission" date="2016-10" db="EMBL/GenBank/DDBJ databases">
        <authorList>
            <person name="de Groot N.N."/>
        </authorList>
    </citation>
    <scope>NUCLEOTIDE SEQUENCE [LARGE SCALE GENOMIC DNA]</scope>
    <source>
        <strain evidence="7 8">ATCC 51969</strain>
    </source>
</reference>
<keyword evidence="2 5" id="KW-0812">Transmembrane</keyword>
<evidence type="ECO:0000256" key="3">
    <source>
        <dbReference type="ARBA" id="ARBA00022989"/>
    </source>
</evidence>
<dbReference type="GO" id="GO:0015385">
    <property type="term" value="F:sodium:proton antiporter activity"/>
    <property type="evidence" value="ECO:0007669"/>
    <property type="project" value="TreeGrafter"/>
</dbReference>
<evidence type="ECO:0000256" key="5">
    <source>
        <dbReference type="SAM" id="Phobius"/>
    </source>
</evidence>
<dbReference type="EMBL" id="FONS01000003">
    <property type="protein sequence ID" value="SFE89425.1"/>
    <property type="molecule type" value="Genomic_DNA"/>
</dbReference>
<dbReference type="Pfam" id="PF01699">
    <property type="entry name" value="Na_Ca_ex"/>
    <property type="match status" value="2"/>
</dbReference>
<feature type="transmembrane region" description="Helical" evidence="5">
    <location>
        <begin position="48"/>
        <end position="70"/>
    </location>
</feature>
<dbReference type="GO" id="GO:0015386">
    <property type="term" value="F:potassium:proton antiporter activity"/>
    <property type="evidence" value="ECO:0007669"/>
    <property type="project" value="TreeGrafter"/>
</dbReference>
<dbReference type="Proteomes" id="UP000183129">
    <property type="component" value="Unassembled WGS sequence"/>
</dbReference>
<feature type="transmembrane region" description="Helical" evidence="5">
    <location>
        <begin position="21"/>
        <end position="42"/>
    </location>
</feature>
<feature type="transmembrane region" description="Helical" evidence="5">
    <location>
        <begin position="118"/>
        <end position="140"/>
    </location>
</feature>
<dbReference type="GO" id="GO:0005886">
    <property type="term" value="C:plasma membrane"/>
    <property type="evidence" value="ECO:0007669"/>
    <property type="project" value="TreeGrafter"/>
</dbReference>
<feature type="transmembrane region" description="Helical" evidence="5">
    <location>
        <begin position="280"/>
        <end position="298"/>
    </location>
</feature>
<accession>A0A1I2E995</accession>
<keyword evidence="4 5" id="KW-0472">Membrane</keyword>
<feature type="transmembrane region" description="Helical" evidence="5">
    <location>
        <begin position="377"/>
        <end position="394"/>
    </location>
</feature>
<feature type="transmembrane region" description="Helical" evidence="5">
    <location>
        <begin position="82"/>
        <end position="106"/>
    </location>
</feature>
<evidence type="ECO:0000313" key="8">
    <source>
        <dbReference type="Proteomes" id="UP000183129"/>
    </source>
</evidence>
<evidence type="ECO:0000259" key="6">
    <source>
        <dbReference type="Pfam" id="PF01699"/>
    </source>
</evidence>
<feature type="transmembrane region" description="Helical" evidence="5">
    <location>
        <begin position="185"/>
        <end position="203"/>
    </location>
</feature>
<dbReference type="InterPro" id="IPR004837">
    <property type="entry name" value="NaCa_Exmemb"/>
</dbReference>